<evidence type="ECO:0000313" key="4">
    <source>
        <dbReference type="Proteomes" id="UP000318017"/>
    </source>
</evidence>
<accession>A0A518G5Y6</accession>
<dbReference type="Gene3D" id="3.40.1550.10">
    <property type="entry name" value="CheC-like"/>
    <property type="match status" value="1"/>
</dbReference>
<name>A0A518G5Y6_9BACT</name>
<keyword evidence="1" id="KW-0145">Chemotaxis</keyword>
<gene>
    <name evidence="3" type="ORF">Q31a_23080</name>
</gene>
<dbReference type="KEGG" id="ahel:Q31a_23080"/>
<dbReference type="CDD" id="cd17906">
    <property type="entry name" value="CheX"/>
    <property type="match status" value="1"/>
</dbReference>
<dbReference type="InterPro" id="IPR038756">
    <property type="entry name" value="CheX-like"/>
</dbReference>
<proteinExistence type="predicted"/>
<dbReference type="Pfam" id="PF13690">
    <property type="entry name" value="CheX"/>
    <property type="match status" value="1"/>
</dbReference>
<protein>
    <recommendedName>
        <fullName evidence="2">Chemotaxis phosphatase CheX-like domain-containing protein</fullName>
    </recommendedName>
</protein>
<dbReference type="RefSeq" id="WP_145077329.1">
    <property type="nucleotide sequence ID" value="NZ_CP036298.1"/>
</dbReference>
<dbReference type="InterPro" id="IPR028051">
    <property type="entry name" value="CheX-like_dom"/>
</dbReference>
<dbReference type="AlphaFoldDB" id="A0A518G5Y6"/>
<dbReference type="Proteomes" id="UP000318017">
    <property type="component" value="Chromosome"/>
</dbReference>
<evidence type="ECO:0000259" key="2">
    <source>
        <dbReference type="Pfam" id="PF13690"/>
    </source>
</evidence>
<feature type="domain" description="Chemotaxis phosphatase CheX-like" evidence="2">
    <location>
        <begin position="78"/>
        <end position="164"/>
    </location>
</feature>
<dbReference type="PANTHER" id="PTHR39452:SF1">
    <property type="entry name" value="CHEY-P PHOSPHATASE CHEX"/>
    <property type="match status" value="1"/>
</dbReference>
<dbReference type="EMBL" id="CP036298">
    <property type="protein sequence ID" value="QDV23995.1"/>
    <property type="molecule type" value="Genomic_DNA"/>
</dbReference>
<organism evidence="3 4">
    <name type="scientific">Aureliella helgolandensis</name>
    <dbReference type="NCBI Taxonomy" id="2527968"/>
    <lineage>
        <taxon>Bacteria</taxon>
        <taxon>Pseudomonadati</taxon>
        <taxon>Planctomycetota</taxon>
        <taxon>Planctomycetia</taxon>
        <taxon>Pirellulales</taxon>
        <taxon>Pirellulaceae</taxon>
        <taxon>Aureliella</taxon>
    </lineage>
</organism>
<dbReference type="OrthoDB" id="9790435at2"/>
<evidence type="ECO:0000256" key="1">
    <source>
        <dbReference type="ARBA" id="ARBA00022500"/>
    </source>
</evidence>
<evidence type="ECO:0000313" key="3">
    <source>
        <dbReference type="EMBL" id="QDV23995.1"/>
    </source>
</evidence>
<dbReference type="SUPFAM" id="SSF103039">
    <property type="entry name" value="CheC-like"/>
    <property type="match status" value="1"/>
</dbReference>
<keyword evidence="4" id="KW-1185">Reference proteome</keyword>
<dbReference type="InterPro" id="IPR028976">
    <property type="entry name" value="CheC-like_sf"/>
</dbReference>
<sequence>MYPISKPEDLLNAVLARNTVLQAVVPAVASPTEAPPELDVVDFLAQSARNVFARMFNIRLSPVHTRQSGYPQTRHALTGLITIHGCLKAEIAINLSETLALAITTAMSGTRPNSVDSDVIDVIGELANMIGGNAKERLKKECLQIGLPTVIFGQTHQLHFEEDGEVAFACFTCDEGAFQIEVSLRDPY</sequence>
<reference evidence="3 4" key="1">
    <citation type="submission" date="2019-02" db="EMBL/GenBank/DDBJ databases">
        <title>Deep-cultivation of Planctomycetes and their phenomic and genomic characterization uncovers novel biology.</title>
        <authorList>
            <person name="Wiegand S."/>
            <person name="Jogler M."/>
            <person name="Boedeker C."/>
            <person name="Pinto D."/>
            <person name="Vollmers J."/>
            <person name="Rivas-Marin E."/>
            <person name="Kohn T."/>
            <person name="Peeters S.H."/>
            <person name="Heuer A."/>
            <person name="Rast P."/>
            <person name="Oberbeckmann S."/>
            <person name="Bunk B."/>
            <person name="Jeske O."/>
            <person name="Meyerdierks A."/>
            <person name="Storesund J.E."/>
            <person name="Kallscheuer N."/>
            <person name="Luecker S."/>
            <person name="Lage O.M."/>
            <person name="Pohl T."/>
            <person name="Merkel B.J."/>
            <person name="Hornburger P."/>
            <person name="Mueller R.-W."/>
            <person name="Bruemmer F."/>
            <person name="Labrenz M."/>
            <person name="Spormann A.M."/>
            <person name="Op den Camp H."/>
            <person name="Overmann J."/>
            <person name="Amann R."/>
            <person name="Jetten M.S.M."/>
            <person name="Mascher T."/>
            <person name="Medema M.H."/>
            <person name="Devos D.P."/>
            <person name="Kaster A.-K."/>
            <person name="Ovreas L."/>
            <person name="Rohde M."/>
            <person name="Galperin M.Y."/>
            <person name="Jogler C."/>
        </authorList>
    </citation>
    <scope>NUCLEOTIDE SEQUENCE [LARGE SCALE GENOMIC DNA]</scope>
    <source>
        <strain evidence="3 4">Q31a</strain>
    </source>
</reference>
<dbReference type="GO" id="GO:0006935">
    <property type="term" value="P:chemotaxis"/>
    <property type="evidence" value="ECO:0007669"/>
    <property type="project" value="UniProtKB-KW"/>
</dbReference>
<dbReference type="PANTHER" id="PTHR39452">
    <property type="entry name" value="CHEY-P PHOSPHATASE CHEX"/>
    <property type="match status" value="1"/>
</dbReference>